<gene>
    <name evidence="1" type="ORF">LOK49_LG12G02569</name>
</gene>
<reference evidence="1 2" key="1">
    <citation type="journal article" date="2022" name="Plant J.">
        <title>Chromosome-level genome of Camellia lanceoleosa provides a valuable resource for understanding genome evolution and self-incompatibility.</title>
        <authorList>
            <person name="Gong W."/>
            <person name="Xiao S."/>
            <person name="Wang L."/>
            <person name="Liao Z."/>
            <person name="Chang Y."/>
            <person name="Mo W."/>
            <person name="Hu G."/>
            <person name="Li W."/>
            <person name="Zhao G."/>
            <person name="Zhu H."/>
            <person name="Hu X."/>
            <person name="Ji K."/>
            <person name="Xiang X."/>
            <person name="Song Q."/>
            <person name="Yuan D."/>
            <person name="Jin S."/>
            <person name="Zhang L."/>
        </authorList>
    </citation>
    <scope>NUCLEOTIDE SEQUENCE [LARGE SCALE GENOMIC DNA]</scope>
    <source>
        <strain evidence="1">SQ_2022a</strain>
    </source>
</reference>
<protein>
    <submittedName>
        <fullName evidence="1">Disease resistance protein RPS2</fullName>
    </submittedName>
</protein>
<evidence type="ECO:0000313" key="1">
    <source>
        <dbReference type="EMBL" id="KAI7991659.1"/>
    </source>
</evidence>
<evidence type="ECO:0000313" key="2">
    <source>
        <dbReference type="Proteomes" id="UP001060215"/>
    </source>
</evidence>
<sequence length="601" mass="70333">MEEVIWKEKGEDDATNKMEFPALESMTLCFLPMLIGFCRGTDEIEFPQLKALVLRELPQLKWLFLNSSNPFSESMENHNATFLSLFPHKVALPSLEELELMFLDNLEGLGHIPISVGSFSKLRKVRVEYCGKLLYVFPSQFLTRLRNLEDLTVENCSLLEKVFELEMVDCKEQESKMLSLLKSLKLKHLPQLDYISKRDPIGFMYISQLSILHVHGCDNLRYQFPHSMMKYMLQLQELDIRRCKMMSRIIVDEKGQGKSLVDKIEFTQLKILRLYDLPNLVSFFPKVIATSTTSTECHQNVMQTLFNEKLRFLFSLSMAQCILQLRELEIKGCKMMSTIVREEDSHGEILVDNIEFTQLKILRLYDMQNLVSIFSKVTTTMATSFEHIQNPRQSLFDEKVAFPSLEELELHGFQNMNEIWCNQLQIGSFNKLINLYVSNCGSLRNMFSLFMARHLVHLERLVINKCSIMEEVVAEEDEDEEEEEEGRINRTPLPKLEYLKLIDLPELKSFFHVTHDWELPLITDVTVFNCPKMKTFSHGVICTPKLQRVFVKQGKYTWSPGREGEDWLWISDLNQTILHLIEKQQQEEQVQQHLQQQEDKI</sequence>
<organism evidence="1 2">
    <name type="scientific">Camellia lanceoleosa</name>
    <dbReference type="NCBI Taxonomy" id="1840588"/>
    <lineage>
        <taxon>Eukaryota</taxon>
        <taxon>Viridiplantae</taxon>
        <taxon>Streptophyta</taxon>
        <taxon>Embryophyta</taxon>
        <taxon>Tracheophyta</taxon>
        <taxon>Spermatophyta</taxon>
        <taxon>Magnoliopsida</taxon>
        <taxon>eudicotyledons</taxon>
        <taxon>Gunneridae</taxon>
        <taxon>Pentapetalae</taxon>
        <taxon>asterids</taxon>
        <taxon>Ericales</taxon>
        <taxon>Theaceae</taxon>
        <taxon>Camellia</taxon>
    </lineage>
</organism>
<keyword evidence="2" id="KW-1185">Reference proteome</keyword>
<name>A0ACC0FSJ5_9ERIC</name>
<accession>A0ACC0FSJ5</accession>
<dbReference type="EMBL" id="CM045770">
    <property type="protein sequence ID" value="KAI7991659.1"/>
    <property type="molecule type" value="Genomic_DNA"/>
</dbReference>
<comment type="caution">
    <text evidence="1">The sequence shown here is derived from an EMBL/GenBank/DDBJ whole genome shotgun (WGS) entry which is preliminary data.</text>
</comment>
<dbReference type="Proteomes" id="UP001060215">
    <property type="component" value="Chromosome 13"/>
</dbReference>
<proteinExistence type="predicted"/>